<dbReference type="EMBL" id="WOCE01000009">
    <property type="protein sequence ID" value="KAE9607185.1"/>
    <property type="molecule type" value="Genomic_DNA"/>
</dbReference>
<dbReference type="InterPro" id="IPR017899">
    <property type="entry name" value="VPS28_C"/>
</dbReference>
<sequence>MPISIEVKLWNEKLEKGYVRDIISPHYEFQKLIPQFKTLAFTLEDTVPSIELFACTYKMECLATINRLVISGVPAIVEHRVAAATNTSTSAAIVAECVQNFITSMDSLKLNTVAVDRVHPWLSDLCGSRRSCSSRGK</sequence>
<evidence type="ECO:0000256" key="4">
    <source>
        <dbReference type="ARBA" id="ARBA00022927"/>
    </source>
</evidence>
<dbReference type="AlphaFoldDB" id="A0A6A4PZG0"/>
<dbReference type="InterPro" id="IPR007143">
    <property type="entry name" value="Vps28"/>
</dbReference>
<dbReference type="Proteomes" id="UP000447434">
    <property type="component" value="Chromosome 9"/>
</dbReference>
<keyword evidence="2 5" id="KW-0813">Transport</keyword>
<evidence type="ECO:0000256" key="3">
    <source>
        <dbReference type="ARBA" id="ARBA00022753"/>
    </source>
</evidence>
<name>A0A6A4PZG0_LUPAL</name>
<reference evidence="9" key="1">
    <citation type="journal article" date="2020" name="Nat. Commun.">
        <title>Genome sequence of the cluster root forming white lupin.</title>
        <authorList>
            <person name="Hufnagel B."/>
            <person name="Marques A."/>
            <person name="Soriano A."/>
            <person name="Marques L."/>
            <person name="Divol F."/>
            <person name="Doumas P."/>
            <person name="Sallet E."/>
            <person name="Mancinotti D."/>
            <person name="Carrere S."/>
            <person name="Marande W."/>
            <person name="Arribat S."/>
            <person name="Keller J."/>
            <person name="Huneau C."/>
            <person name="Blein T."/>
            <person name="Aime D."/>
            <person name="Laguerre M."/>
            <person name="Taylor J."/>
            <person name="Schubert V."/>
            <person name="Nelson M."/>
            <person name="Geu-Flores F."/>
            <person name="Crespi M."/>
            <person name="Gallardo-Guerrero K."/>
            <person name="Delaux P.-M."/>
            <person name="Salse J."/>
            <person name="Berges H."/>
            <person name="Guyot R."/>
            <person name="Gouzy J."/>
            <person name="Peret B."/>
        </authorList>
    </citation>
    <scope>NUCLEOTIDE SEQUENCE [LARGE SCALE GENOMIC DNA]</scope>
    <source>
        <strain evidence="9">cv. Amiga</strain>
    </source>
</reference>
<evidence type="ECO:0000259" key="6">
    <source>
        <dbReference type="PROSITE" id="PS51310"/>
    </source>
</evidence>
<organism evidence="8 9">
    <name type="scientific">Lupinus albus</name>
    <name type="common">White lupine</name>
    <name type="synonym">Lupinus termis</name>
    <dbReference type="NCBI Taxonomy" id="3870"/>
    <lineage>
        <taxon>Eukaryota</taxon>
        <taxon>Viridiplantae</taxon>
        <taxon>Streptophyta</taxon>
        <taxon>Embryophyta</taxon>
        <taxon>Tracheophyta</taxon>
        <taxon>Spermatophyta</taxon>
        <taxon>Magnoliopsida</taxon>
        <taxon>eudicotyledons</taxon>
        <taxon>Gunneridae</taxon>
        <taxon>Pentapetalae</taxon>
        <taxon>rosids</taxon>
        <taxon>fabids</taxon>
        <taxon>Fabales</taxon>
        <taxon>Fabaceae</taxon>
        <taxon>Papilionoideae</taxon>
        <taxon>50 kb inversion clade</taxon>
        <taxon>genistoids sensu lato</taxon>
        <taxon>core genistoids</taxon>
        <taxon>Genisteae</taxon>
        <taxon>Lupinus</taxon>
    </lineage>
</organism>
<dbReference type="PROSITE" id="PS51313">
    <property type="entry name" value="VPS28_N"/>
    <property type="match status" value="1"/>
</dbReference>
<dbReference type="OrthoDB" id="2671at2759"/>
<dbReference type="PANTHER" id="PTHR12937">
    <property type="entry name" value="VACUOLAR PROTEIN SORTING 28, ISOFORM 2 VPS28"/>
    <property type="match status" value="1"/>
</dbReference>
<keyword evidence="4 5" id="KW-0653">Protein transport</keyword>
<comment type="caution">
    <text evidence="8">The sequence shown here is derived from an EMBL/GenBank/DDBJ whole genome shotgun (WGS) entry which is preliminary data.</text>
</comment>
<keyword evidence="9" id="KW-1185">Reference proteome</keyword>
<dbReference type="SUPFAM" id="SSF140111">
    <property type="entry name" value="Endosomal sorting complex assembly domain"/>
    <property type="match status" value="1"/>
</dbReference>
<dbReference type="GO" id="GO:0000813">
    <property type="term" value="C:ESCRT I complex"/>
    <property type="evidence" value="ECO:0007669"/>
    <property type="project" value="InterPro"/>
</dbReference>
<dbReference type="Gene3D" id="1.20.1440.200">
    <property type="match status" value="1"/>
</dbReference>
<evidence type="ECO:0000256" key="1">
    <source>
        <dbReference type="ARBA" id="ARBA00004177"/>
    </source>
</evidence>
<keyword evidence="3" id="KW-0967">Endosome</keyword>
<comment type="similarity">
    <text evidence="5">Belongs to the VPS28 family.</text>
</comment>
<protein>
    <submittedName>
        <fullName evidence="8">Putative vacuolar protein sorting-associated, VPS28</fullName>
    </submittedName>
</protein>
<dbReference type="GO" id="GO:0044877">
    <property type="term" value="F:protein-containing complex binding"/>
    <property type="evidence" value="ECO:0007669"/>
    <property type="project" value="TreeGrafter"/>
</dbReference>
<dbReference type="InterPro" id="IPR037202">
    <property type="entry name" value="ESCRT_assembly_dom"/>
</dbReference>
<feature type="domain" description="VPS28 C-terminal" evidence="6">
    <location>
        <begin position="89"/>
        <end position="137"/>
    </location>
</feature>
<comment type="subcellular location">
    <subcellularLocation>
        <location evidence="1">Endosome</location>
    </subcellularLocation>
</comment>
<evidence type="ECO:0000256" key="5">
    <source>
        <dbReference type="PROSITE-ProRule" id="PRU00642"/>
    </source>
</evidence>
<dbReference type="InterPro" id="IPR037206">
    <property type="entry name" value="VPS28_C_sf"/>
</dbReference>
<accession>A0A6A4PZG0</accession>
<dbReference type="SUPFAM" id="SSF140427">
    <property type="entry name" value="VPS28 C-terminal domain-like"/>
    <property type="match status" value="1"/>
</dbReference>
<gene>
    <name evidence="8" type="ORF">Lalb_Chr09g0327391</name>
</gene>
<proteinExistence type="inferred from homology"/>
<evidence type="ECO:0000259" key="7">
    <source>
        <dbReference type="PROSITE" id="PS51313"/>
    </source>
</evidence>
<dbReference type="GO" id="GO:0043328">
    <property type="term" value="P:protein transport to vacuole involved in ubiquitin-dependent protein catabolic process via the multivesicular body sorting pathway"/>
    <property type="evidence" value="ECO:0007669"/>
    <property type="project" value="TreeGrafter"/>
</dbReference>
<evidence type="ECO:0000256" key="2">
    <source>
        <dbReference type="ARBA" id="ARBA00022448"/>
    </source>
</evidence>
<feature type="domain" description="VPS28 N-terminal" evidence="7">
    <location>
        <begin position="1"/>
        <end position="79"/>
    </location>
</feature>
<dbReference type="InterPro" id="IPR038358">
    <property type="entry name" value="VPS28_N_sf"/>
</dbReference>
<evidence type="ECO:0000313" key="8">
    <source>
        <dbReference type="EMBL" id="KAE9607185.1"/>
    </source>
</evidence>
<dbReference type="PANTHER" id="PTHR12937:SF0">
    <property type="entry name" value="VACUOLAR PROTEIN SORTING-ASSOCIATED PROTEIN 28 HOMOLOG"/>
    <property type="match status" value="1"/>
</dbReference>
<dbReference type="InterPro" id="IPR017898">
    <property type="entry name" value="VPS28_N"/>
</dbReference>
<dbReference type="Gene3D" id="1.20.120.1130">
    <property type="match status" value="1"/>
</dbReference>
<dbReference type="PROSITE" id="PS51310">
    <property type="entry name" value="VPS28_C"/>
    <property type="match status" value="1"/>
</dbReference>
<evidence type="ECO:0000313" key="9">
    <source>
        <dbReference type="Proteomes" id="UP000447434"/>
    </source>
</evidence>
<dbReference type="Pfam" id="PF03997">
    <property type="entry name" value="VPS28"/>
    <property type="match status" value="1"/>
</dbReference>